<accession>A0A9N9V5H7</accession>
<organism evidence="1 2">
    <name type="scientific">Clonostachys rhizophaga</name>
    <dbReference type="NCBI Taxonomy" id="160324"/>
    <lineage>
        <taxon>Eukaryota</taxon>
        <taxon>Fungi</taxon>
        <taxon>Dikarya</taxon>
        <taxon>Ascomycota</taxon>
        <taxon>Pezizomycotina</taxon>
        <taxon>Sordariomycetes</taxon>
        <taxon>Hypocreomycetidae</taxon>
        <taxon>Hypocreales</taxon>
        <taxon>Bionectriaceae</taxon>
        <taxon>Clonostachys</taxon>
    </lineage>
</organism>
<dbReference type="EMBL" id="CABFNQ020000591">
    <property type="protein sequence ID" value="CAH0019650.1"/>
    <property type="molecule type" value="Genomic_DNA"/>
</dbReference>
<dbReference type="Proteomes" id="UP000696573">
    <property type="component" value="Unassembled WGS sequence"/>
</dbReference>
<protein>
    <submittedName>
        <fullName evidence="1">Uncharacterized protein</fullName>
    </submittedName>
</protein>
<evidence type="ECO:0000313" key="2">
    <source>
        <dbReference type="Proteomes" id="UP000696573"/>
    </source>
</evidence>
<gene>
    <name evidence="1" type="ORF">CRHIZ90672A_00019012</name>
</gene>
<keyword evidence="2" id="KW-1185">Reference proteome</keyword>
<evidence type="ECO:0000313" key="1">
    <source>
        <dbReference type="EMBL" id="CAH0019650.1"/>
    </source>
</evidence>
<reference evidence="1" key="1">
    <citation type="submission" date="2021-10" db="EMBL/GenBank/DDBJ databases">
        <authorList>
            <person name="Piombo E."/>
        </authorList>
    </citation>
    <scope>NUCLEOTIDE SEQUENCE</scope>
</reference>
<dbReference type="AlphaFoldDB" id="A0A9N9V5H7"/>
<sequence length="78" mass="8380">MGRSYADYAKSMGKNELATLIKLMTDNAIVTIEASQGEEKSPFRLTVIGLGRGHGGLYPVTANINVDVDPSSRRPVEA</sequence>
<proteinExistence type="predicted"/>
<name>A0A9N9V5H7_9HYPO</name>
<comment type="caution">
    <text evidence="1">The sequence shown here is derived from an EMBL/GenBank/DDBJ whole genome shotgun (WGS) entry which is preliminary data.</text>
</comment>